<reference evidence="2" key="1">
    <citation type="submission" date="2018-03" db="EMBL/GenBank/DDBJ databases">
        <title>Genome sequencing of Melaminivora sp. strain SC2-7.</title>
        <authorList>
            <person name="Kim S.-J."/>
            <person name="Heo J."/>
            <person name="Ahn J.-H."/>
            <person name="Kwon S.-W."/>
        </authorList>
    </citation>
    <scope>NUCLEOTIDE SEQUENCE [LARGE SCALE GENOMIC DNA]</scope>
    <source>
        <strain evidence="2">SC2-7</strain>
    </source>
</reference>
<protein>
    <submittedName>
        <fullName evidence="1">Uncharacterized protein</fullName>
    </submittedName>
</protein>
<accession>A0A2P1NHS3</accession>
<dbReference type="Proteomes" id="UP000241829">
    <property type="component" value="Chromosome"/>
</dbReference>
<gene>
    <name evidence="1" type="ORF">C7H73_02190</name>
</gene>
<keyword evidence="2" id="KW-1185">Reference proteome</keyword>
<sequence length="91" mass="9916">MSRKSGAIQCVKVNTAGQLLRSYFFLYSVNEGEGLSRRDGVGAEQTLIVRRLTTPQGVGTGIAYKAQEEESALHPSLSTHIERMAAQGFED</sequence>
<organism evidence="1 2">
    <name type="scientific">Pulveribacter suum</name>
    <dbReference type="NCBI Taxonomy" id="2116657"/>
    <lineage>
        <taxon>Bacteria</taxon>
        <taxon>Pseudomonadati</taxon>
        <taxon>Pseudomonadota</taxon>
        <taxon>Betaproteobacteria</taxon>
        <taxon>Burkholderiales</taxon>
        <taxon>Comamonadaceae</taxon>
        <taxon>Pulveribacter</taxon>
    </lineage>
</organism>
<dbReference type="AlphaFoldDB" id="A0A2P1NHS3"/>
<name>A0A2P1NHS3_9BURK</name>
<dbReference type="KEGG" id="melm:C7H73_02190"/>
<proteinExistence type="predicted"/>
<dbReference type="EMBL" id="CP027792">
    <property type="protein sequence ID" value="AVP56603.1"/>
    <property type="molecule type" value="Genomic_DNA"/>
</dbReference>
<evidence type="ECO:0000313" key="2">
    <source>
        <dbReference type="Proteomes" id="UP000241829"/>
    </source>
</evidence>
<evidence type="ECO:0000313" key="1">
    <source>
        <dbReference type="EMBL" id="AVP56603.1"/>
    </source>
</evidence>